<feature type="region of interest" description="Disordered" evidence="1">
    <location>
        <begin position="1"/>
        <end position="190"/>
    </location>
</feature>
<name>A0A9D1NP75_9FIRM</name>
<feature type="region of interest" description="Disordered" evidence="1">
    <location>
        <begin position="237"/>
        <end position="259"/>
    </location>
</feature>
<dbReference type="AlphaFoldDB" id="A0A9D1NP75"/>
<reference evidence="2" key="1">
    <citation type="submission" date="2020-10" db="EMBL/GenBank/DDBJ databases">
        <authorList>
            <person name="Gilroy R."/>
        </authorList>
    </citation>
    <scope>NUCLEOTIDE SEQUENCE</scope>
    <source>
        <strain evidence="2">1370</strain>
    </source>
</reference>
<reference evidence="2" key="2">
    <citation type="journal article" date="2021" name="PeerJ">
        <title>Extensive microbial diversity within the chicken gut microbiome revealed by metagenomics and culture.</title>
        <authorList>
            <person name="Gilroy R."/>
            <person name="Ravi A."/>
            <person name="Getino M."/>
            <person name="Pursley I."/>
            <person name="Horton D.L."/>
            <person name="Alikhan N.F."/>
            <person name="Baker D."/>
            <person name="Gharbi K."/>
            <person name="Hall N."/>
            <person name="Watson M."/>
            <person name="Adriaenssens E.M."/>
            <person name="Foster-Nyarko E."/>
            <person name="Jarju S."/>
            <person name="Secka A."/>
            <person name="Antonio M."/>
            <person name="Oren A."/>
            <person name="Chaudhuri R.R."/>
            <person name="La Ragione R."/>
            <person name="Hildebrand F."/>
            <person name="Pallen M.J."/>
        </authorList>
    </citation>
    <scope>NUCLEOTIDE SEQUENCE</scope>
    <source>
        <strain evidence="2">1370</strain>
    </source>
</reference>
<gene>
    <name evidence="2" type="ORF">IAD28_01220</name>
</gene>
<proteinExistence type="predicted"/>
<dbReference type="EMBL" id="DVOL01000013">
    <property type="protein sequence ID" value="HIV10305.1"/>
    <property type="molecule type" value="Genomic_DNA"/>
</dbReference>
<feature type="compositionally biased region" description="Acidic residues" evidence="1">
    <location>
        <begin position="176"/>
        <end position="190"/>
    </location>
</feature>
<protein>
    <submittedName>
        <fullName evidence="2">Uncharacterized protein</fullName>
    </submittedName>
</protein>
<organism evidence="2 3">
    <name type="scientific">Candidatus Faeciplasma avium</name>
    <dbReference type="NCBI Taxonomy" id="2840798"/>
    <lineage>
        <taxon>Bacteria</taxon>
        <taxon>Bacillati</taxon>
        <taxon>Bacillota</taxon>
        <taxon>Clostridia</taxon>
        <taxon>Eubacteriales</taxon>
        <taxon>Oscillospiraceae</taxon>
        <taxon>Oscillospiraceae incertae sedis</taxon>
        <taxon>Candidatus Faeciplasma</taxon>
    </lineage>
</organism>
<accession>A0A9D1NP75</accession>
<feature type="compositionally biased region" description="Basic and acidic residues" evidence="1">
    <location>
        <begin position="13"/>
        <end position="38"/>
    </location>
</feature>
<feature type="region of interest" description="Disordered" evidence="1">
    <location>
        <begin position="280"/>
        <end position="303"/>
    </location>
</feature>
<evidence type="ECO:0000313" key="3">
    <source>
        <dbReference type="Proteomes" id="UP000823960"/>
    </source>
</evidence>
<evidence type="ECO:0000313" key="2">
    <source>
        <dbReference type="EMBL" id="HIV10305.1"/>
    </source>
</evidence>
<comment type="caution">
    <text evidence="2">The sequence shown here is derived from an EMBL/GenBank/DDBJ whole genome shotgun (WGS) entry which is preliminary data.</text>
</comment>
<dbReference type="Proteomes" id="UP000823960">
    <property type="component" value="Unassembled WGS sequence"/>
</dbReference>
<feature type="compositionally biased region" description="Basic and acidic residues" evidence="1">
    <location>
        <begin position="67"/>
        <end position="86"/>
    </location>
</feature>
<sequence length="331" mass="36129">MIDFFDEYFPLSKKQEERDRQLEEEKSLAEAQNNKEDEAPLSYGEDSPSEKENNPPESSGEALQPDPIKEPVAADRQEVLEARDEAITSPFEDFIAQSALSSDSKIKPAPSKQEDESSPSGLASYDNEAARDSQLADNNLNIPPLDLASEPSEDICEASGTALSDEGTSKAPEELPIAEDYSEDNNDYFDDGANKLVNAYSMDGSEESGKSHESPDIIASGLLTDIQRLEKMLDSVKDASVSDNSECVESLSDSDEAQEDGFSYEYDERYFAEEETPAYKYPGLYKKPSPPAKRRHNGSGEITVSTRSLLKAGAAIAATVAAVRLLGKKGR</sequence>
<evidence type="ECO:0000256" key="1">
    <source>
        <dbReference type="SAM" id="MobiDB-lite"/>
    </source>
</evidence>